<evidence type="ECO:0000313" key="3">
    <source>
        <dbReference type="Proteomes" id="UP000237271"/>
    </source>
</evidence>
<dbReference type="AlphaFoldDB" id="A0A2P4XWY3"/>
<evidence type="ECO:0000313" key="2">
    <source>
        <dbReference type="EMBL" id="POM70066.1"/>
    </source>
</evidence>
<dbReference type="InterPro" id="IPR056866">
    <property type="entry name" value="Znf_WRKY19"/>
</dbReference>
<reference evidence="2 3" key="1">
    <citation type="journal article" date="2017" name="Genome Biol. Evol.">
        <title>Phytophthora megakarya and P. palmivora, closely related causal agents of cacao black pod rot, underwent increases in genome sizes and gene numbers by different mechanisms.</title>
        <authorList>
            <person name="Ali S.S."/>
            <person name="Shao J."/>
            <person name="Lary D.J."/>
            <person name="Kronmiller B."/>
            <person name="Shen D."/>
            <person name="Strem M.D."/>
            <person name="Amoako-Attah I."/>
            <person name="Akrofi A.Y."/>
            <person name="Begoude B.A."/>
            <person name="Ten Hoopen G.M."/>
            <person name="Coulibaly K."/>
            <person name="Kebe B.I."/>
            <person name="Melnick R.L."/>
            <person name="Guiltinan M.J."/>
            <person name="Tyler B.M."/>
            <person name="Meinhardt L.W."/>
            <person name="Bailey B.A."/>
        </authorList>
    </citation>
    <scope>NUCLEOTIDE SEQUENCE [LARGE SCALE GENOMIC DNA]</scope>
    <source>
        <strain evidence="3">sbr112.9</strain>
    </source>
</reference>
<protein>
    <recommendedName>
        <fullName evidence="1">WRKY19-like zinc finger domain-containing protein</fullName>
    </recommendedName>
</protein>
<proteinExistence type="predicted"/>
<dbReference type="Proteomes" id="UP000237271">
    <property type="component" value="Unassembled WGS sequence"/>
</dbReference>
<organism evidence="2 3">
    <name type="scientific">Phytophthora palmivora</name>
    <dbReference type="NCBI Taxonomy" id="4796"/>
    <lineage>
        <taxon>Eukaryota</taxon>
        <taxon>Sar</taxon>
        <taxon>Stramenopiles</taxon>
        <taxon>Oomycota</taxon>
        <taxon>Peronosporomycetes</taxon>
        <taxon>Peronosporales</taxon>
        <taxon>Peronosporaceae</taxon>
        <taxon>Phytophthora</taxon>
    </lineage>
</organism>
<accession>A0A2P4XWY3</accession>
<gene>
    <name evidence="2" type="ORF">PHPALM_13562</name>
</gene>
<evidence type="ECO:0000259" key="1">
    <source>
        <dbReference type="Pfam" id="PF24906"/>
    </source>
</evidence>
<comment type="caution">
    <text evidence="2">The sequence shown here is derived from an EMBL/GenBank/DDBJ whole genome shotgun (WGS) entry which is preliminary data.</text>
</comment>
<name>A0A2P4XWY3_9STRA</name>
<keyword evidence="3" id="KW-1185">Reference proteome</keyword>
<sequence>MCLFHGGGYRCTVEGCSTGARGTSGLCAKHGGYKKGKVVTAGKRGPNVDGAAVKRVRTEEPQPTAVKAD</sequence>
<dbReference type="Pfam" id="PF24906">
    <property type="entry name" value="Zf_WRKY19"/>
    <property type="match status" value="1"/>
</dbReference>
<dbReference type="EMBL" id="NCKW01007487">
    <property type="protein sequence ID" value="POM70066.1"/>
    <property type="molecule type" value="Genomic_DNA"/>
</dbReference>
<feature type="domain" description="WRKY19-like zinc finger" evidence="1">
    <location>
        <begin position="10"/>
        <end position="32"/>
    </location>
</feature>
<dbReference type="OrthoDB" id="165158at2759"/>